<evidence type="ECO:0000256" key="1">
    <source>
        <dbReference type="SAM" id="MobiDB-lite"/>
    </source>
</evidence>
<accession>A0A382IMM1</accession>
<dbReference type="EMBL" id="UINC01068171">
    <property type="protein sequence ID" value="SVC00575.1"/>
    <property type="molecule type" value="Genomic_DNA"/>
</dbReference>
<organism evidence="2">
    <name type="scientific">marine metagenome</name>
    <dbReference type="NCBI Taxonomy" id="408172"/>
    <lineage>
        <taxon>unclassified sequences</taxon>
        <taxon>metagenomes</taxon>
        <taxon>ecological metagenomes</taxon>
    </lineage>
</organism>
<feature type="non-terminal residue" evidence="2">
    <location>
        <position position="169"/>
    </location>
</feature>
<feature type="compositionally biased region" description="Basic residues" evidence="1">
    <location>
        <begin position="66"/>
        <end position="78"/>
    </location>
</feature>
<protein>
    <submittedName>
        <fullName evidence="2">Uncharacterized protein</fullName>
    </submittedName>
</protein>
<dbReference type="AlphaFoldDB" id="A0A382IMM1"/>
<name>A0A382IMM1_9ZZZZ</name>
<gene>
    <name evidence="2" type="ORF">METZ01_LOCUS253429</name>
</gene>
<feature type="region of interest" description="Disordered" evidence="1">
    <location>
        <begin position="51"/>
        <end position="82"/>
    </location>
</feature>
<reference evidence="2" key="1">
    <citation type="submission" date="2018-05" db="EMBL/GenBank/DDBJ databases">
        <authorList>
            <person name="Lanie J.A."/>
            <person name="Ng W.-L."/>
            <person name="Kazmierczak K.M."/>
            <person name="Andrzejewski T.M."/>
            <person name="Davidsen T.M."/>
            <person name="Wayne K.J."/>
            <person name="Tettelin H."/>
            <person name="Glass J.I."/>
            <person name="Rusch D."/>
            <person name="Podicherti R."/>
            <person name="Tsui H.-C.T."/>
            <person name="Winkler M.E."/>
        </authorList>
    </citation>
    <scope>NUCLEOTIDE SEQUENCE</scope>
</reference>
<sequence>MDLGVAEEYAHKLADDRKWDDVKILTSGQIAQICGLDSGTSQEIFKVMEASAKPSRPNASAEKTIVRRRPPRRSKKKALPLQDYDEEAKMRQILRDVDTDDVIYQQLRDASIEMNISMTPRILGDLAEGIRARGIGNLSRTDAEKVLNSSQSFIATARADPHEAVGITT</sequence>
<proteinExistence type="predicted"/>
<evidence type="ECO:0000313" key="2">
    <source>
        <dbReference type="EMBL" id="SVC00575.1"/>
    </source>
</evidence>